<reference evidence="2 3" key="1">
    <citation type="submission" date="2019-01" db="EMBL/GenBank/DDBJ databases">
        <title>Coherence of Microcystis species and biogeography revealed through population genomics.</title>
        <authorList>
            <person name="Perez-Carrascal O.M."/>
            <person name="Terrat Y."/>
            <person name="Giani A."/>
            <person name="Fortin N."/>
            <person name="Tromas N."/>
            <person name="Shapiro B.J."/>
        </authorList>
    </citation>
    <scope>NUCLEOTIDE SEQUENCE [LARGE SCALE GENOMIC DNA]</scope>
    <source>
        <strain evidence="2">Ma_QC_Ca_00000000_S207</strain>
    </source>
</reference>
<keyword evidence="1" id="KW-0472">Membrane</keyword>
<feature type="transmembrane region" description="Helical" evidence="1">
    <location>
        <begin position="673"/>
        <end position="693"/>
    </location>
</feature>
<dbReference type="AlphaFoldDB" id="A0A552F5V9"/>
<dbReference type="EMBL" id="SFBF01000383">
    <property type="protein sequence ID" value="TRU42090.1"/>
    <property type="molecule type" value="Genomic_DNA"/>
</dbReference>
<proteinExistence type="predicted"/>
<feature type="transmembrane region" description="Helical" evidence="1">
    <location>
        <begin position="947"/>
        <end position="967"/>
    </location>
</feature>
<organism evidence="2 3">
    <name type="scientific">Microcystis aeruginosa Ma_QC_Ca_00000000_S207</name>
    <dbReference type="NCBI Taxonomy" id="2486251"/>
    <lineage>
        <taxon>Bacteria</taxon>
        <taxon>Bacillati</taxon>
        <taxon>Cyanobacteriota</taxon>
        <taxon>Cyanophyceae</taxon>
        <taxon>Oscillatoriophycideae</taxon>
        <taxon>Chroococcales</taxon>
        <taxon>Microcystaceae</taxon>
        <taxon>Microcystis</taxon>
    </lineage>
</organism>
<feature type="transmembrane region" description="Helical" evidence="1">
    <location>
        <begin position="820"/>
        <end position="841"/>
    </location>
</feature>
<dbReference type="InterPro" id="IPR015943">
    <property type="entry name" value="WD40/YVTN_repeat-like_dom_sf"/>
</dbReference>
<sequence>MVFSTNFRRKYRKTIQPFIYRAVSQNGQWALRETKRRCFQLHNLKANEITSLGYSLLPEIKKNDEYFWEKIILSNDAKFVITPKLENDFLDEGYNYERGLRYFDLINKNPIPILENDSYTSFSLSDDNKVLVLGFENGKIEYYRLGNGEKFSSILLHQSSITSIKTKFIDGVLTTLSTSENGQIILFTHRATAFKLENHVSLALFSPDNKNLIIGDIIGGNLDREQYHLFEVITASVTTEKISLFLSSQETIENNSSNNYYILSGYDESKNEVVYYYLQKNNERIILLFESSINAHFFNQKILKEDNFITFTVEKVSEKHIKTFCEQLGYSWEVIFDKQDALIEKSLHFREIPRIDLYITFWMVGPGFLNFKLYLNQRLYYKREVFIDESRQSALPFFPIPSLNIWTDDLNGSLLFFFPSSHVYYKINFKISCLIANNQDGKTYMDLYYACVRADYQIESILLNFLEQQEKLLGRTHEKLIETLNNLYNIYSKQGKTTEAVAIMQRKEELEELYKPEEIILAASDACWMRAFIGEQETYPILDSSYIRFNVSPDKIFTPPLTLNIENEIMNSGEVIDIKKSDNNIELNTTKQIHVIYLVQEIRVLLSQIFENFQLIVEPDTNKIRLLKRIWNDIKLLFHKFDFQEDGQYLIHKIKTSQLSRQLKKFLKNPNNISHPAILVTFIIPVILFFIIGQGNNFPFTFKEITLTQNPLFLLRELISIFCFSFLTIVVLGSLAITPILNMPKPSNIDLIILPNLISYSFTNKLSEREQKWLVFPTIVFIPFYLLTFLIITISAIFVGISLTKEIAIDWTMKLATQPYWLIIISIGFLTWLGDLGEWILRKQRYRLSNTAAAIVGAIVANLLGNYLNQIFGKHFDPNSLLFNSSLAALGGYTNATHDRNATHDIKNKNFIGALGAALASVYFINKYPLQVFSLITPSIEALSEKILYLIGLLIGILSGGFIGGFVGLLIGFFLATLFAFATFYFSFGVYHLAQQVTNDFQERGYSKTFTSIILMIITLFGSAFGLILSLIF</sequence>
<dbReference type="Gene3D" id="1.25.40.10">
    <property type="entry name" value="Tetratricopeptide repeat domain"/>
    <property type="match status" value="1"/>
</dbReference>
<dbReference type="Gene3D" id="2.130.10.10">
    <property type="entry name" value="YVTN repeat-like/Quinoprotein amine dehydrogenase"/>
    <property type="match status" value="1"/>
</dbReference>
<dbReference type="InterPro" id="IPR021503">
    <property type="entry name" value="DUF3110"/>
</dbReference>
<name>A0A552F5V9_MICAE</name>
<feature type="transmembrane region" description="Helical" evidence="1">
    <location>
        <begin position="910"/>
        <end position="926"/>
    </location>
</feature>
<feature type="transmembrane region" description="Helical" evidence="1">
    <location>
        <begin position="1013"/>
        <end position="1032"/>
    </location>
</feature>
<dbReference type="Pfam" id="PF11360">
    <property type="entry name" value="DUF3110"/>
    <property type="match status" value="1"/>
</dbReference>
<evidence type="ECO:0000256" key="1">
    <source>
        <dbReference type="SAM" id="Phobius"/>
    </source>
</evidence>
<feature type="transmembrane region" description="Helical" evidence="1">
    <location>
        <begin position="713"/>
        <end position="737"/>
    </location>
</feature>
<comment type="caution">
    <text evidence="2">The sequence shown here is derived from an EMBL/GenBank/DDBJ whole genome shotgun (WGS) entry which is preliminary data.</text>
</comment>
<accession>A0A552F5V9</accession>
<dbReference type="InterPro" id="IPR036322">
    <property type="entry name" value="WD40_repeat_dom_sf"/>
</dbReference>
<evidence type="ECO:0000313" key="2">
    <source>
        <dbReference type="EMBL" id="TRU42090.1"/>
    </source>
</evidence>
<protein>
    <submittedName>
        <fullName evidence="2">DUF3110 domain-containing protein</fullName>
    </submittedName>
</protein>
<keyword evidence="1" id="KW-1133">Transmembrane helix</keyword>
<feature type="transmembrane region" description="Helical" evidence="1">
    <location>
        <begin position="973"/>
        <end position="993"/>
    </location>
</feature>
<evidence type="ECO:0000313" key="3">
    <source>
        <dbReference type="Proteomes" id="UP000320293"/>
    </source>
</evidence>
<dbReference type="SUPFAM" id="SSF50978">
    <property type="entry name" value="WD40 repeat-like"/>
    <property type="match status" value="1"/>
</dbReference>
<keyword evidence="1" id="KW-0812">Transmembrane</keyword>
<gene>
    <name evidence="2" type="ORF">EWV91_20505</name>
</gene>
<dbReference type="InterPro" id="IPR011990">
    <property type="entry name" value="TPR-like_helical_dom_sf"/>
</dbReference>
<feature type="transmembrane region" description="Helical" evidence="1">
    <location>
        <begin position="357"/>
        <end position="375"/>
    </location>
</feature>
<feature type="transmembrane region" description="Helical" evidence="1">
    <location>
        <begin position="773"/>
        <end position="800"/>
    </location>
</feature>
<dbReference type="Proteomes" id="UP000320293">
    <property type="component" value="Unassembled WGS sequence"/>
</dbReference>